<evidence type="ECO:0000256" key="3">
    <source>
        <dbReference type="ARBA" id="ARBA00010701"/>
    </source>
</evidence>
<dbReference type="Gene3D" id="3.40.50.1820">
    <property type="entry name" value="alpha/beta hydrolase"/>
    <property type="match status" value="1"/>
</dbReference>
<reference evidence="10" key="1">
    <citation type="journal article" date="2015" name="Proc. Natl. Acad. Sci. U.S.A.">
        <title>Genome sequencing of adzuki bean (Vigna angularis) provides insight into high starch and low fat accumulation and domestication.</title>
        <authorList>
            <person name="Yang K."/>
            <person name="Tian Z."/>
            <person name="Chen C."/>
            <person name="Luo L."/>
            <person name="Zhao B."/>
            <person name="Wang Z."/>
            <person name="Yu L."/>
            <person name="Li Y."/>
            <person name="Sun Y."/>
            <person name="Li W."/>
            <person name="Chen Y."/>
            <person name="Li Y."/>
            <person name="Zhang Y."/>
            <person name="Ai D."/>
            <person name="Zhao J."/>
            <person name="Shang C."/>
            <person name="Ma Y."/>
            <person name="Wu B."/>
            <person name="Wang M."/>
            <person name="Gao L."/>
            <person name="Sun D."/>
            <person name="Zhang P."/>
            <person name="Guo F."/>
            <person name="Wang W."/>
            <person name="Li Y."/>
            <person name="Wang J."/>
            <person name="Varshney R.K."/>
            <person name="Wang J."/>
            <person name="Ling H.Q."/>
            <person name="Wan P."/>
        </authorList>
    </citation>
    <scope>NUCLEOTIDE SEQUENCE</scope>
    <source>
        <strain evidence="10">cv. Jingnong 6</strain>
    </source>
</reference>
<dbReference type="KEGG" id="var:108345314"/>
<dbReference type="GO" id="GO:0047746">
    <property type="term" value="F:chlorophyllase activity"/>
    <property type="evidence" value="ECO:0007669"/>
    <property type="project" value="UniProtKB-EC"/>
</dbReference>
<gene>
    <name evidence="9" type="ORF">LR48_Vigan10g030700</name>
</gene>
<evidence type="ECO:0000256" key="6">
    <source>
        <dbReference type="ARBA" id="ARBA00022801"/>
    </source>
</evidence>
<comment type="pathway">
    <text evidence="2">Porphyrin-containing compound metabolism; chlorophyll degradation.</text>
</comment>
<comment type="subcellular location">
    <subcellularLocation>
        <location evidence="1">Cytoplasm</location>
        <location evidence="1">Cytosol</location>
    </subcellularLocation>
</comment>
<dbReference type="Pfam" id="PF07224">
    <property type="entry name" value="Chlorophyllase"/>
    <property type="match status" value="1"/>
</dbReference>
<dbReference type="InterPro" id="IPR017395">
    <property type="entry name" value="Chlorophyllase-like"/>
</dbReference>
<dbReference type="OMA" id="KLADSMC"/>
<dbReference type="SUPFAM" id="SSF53474">
    <property type="entry name" value="alpha/beta-Hydrolases"/>
    <property type="match status" value="1"/>
</dbReference>
<dbReference type="ESTHER" id="phaan-a0a0l9vh69">
    <property type="family name" value="Chlorophyllase_Plant"/>
</dbReference>
<evidence type="ECO:0000256" key="4">
    <source>
        <dbReference type="ARBA" id="ARBA00013226"/>
    </source>
</evidence>
<proteinExistence type="inferred from homology"/>
<dbReference type="GO" id="GO:0005829">
    <property type="term" value="C:cytosol"/>
    <property type="evidence" value="ECO:0007669"/>
    <property type="project" value="UniProtKB-SubCell"/>
</dbReference>
<comment type="similarity">
    <text evidence="3">Belongs to the AB hydrolase superfamily. Lipase family.</text>
</comment>
<organism evidence="9 10">
    <name type="scientific">Phaseolus angularis</name>
    <name type="common">Azuki bean</name>
    <name type="synonym">Vigna angularis</name>
    <dbReference type="NCBI Taxonomy" id="3914"/>
    <lineage>
        <taxon>Eukaryota</taxon>
        <taxon>Viridiplantae</taxon>
        <taxon>Streptophyta</taxon>
        <taxon>Embryophyta</taxon>
        <taxon>Tracheophyta</taxon>
        <taxon>Spermatophyta</taxon>
        <taxon>Magnoliopsida</taxon>
        <taxon>eudicotyledons</taxon>
        <taxon>Gunneridae</taxon>
        <taxon>Pentapetalae</taxon>
        <taxon>rosids</taxon>
        <taxon>fabids</taxon>
        <taxon>Fabales</taxon>
        <taxon>Fabaceae</taxon>
        <taxon>Papilionoideae</taxon>
        <taxon>50 kb inversion clade</taxon>
        <taxon>NPAAA clade</taxon>
        <taxon>indigoferoid/millettioid clade</taxon>
        <taxon>Phaseoleae</taxon>
        <taxon>Vigna</taxon>
    </lineage>
</organism>
<evidence type="ECO:0000313" key="9">
    <source>
        <dbReference type="EMBL" id="KOM54415.1"/>
    </source>
</evidence>
<evidence type="ECO:0000256" key="5">
    <source>
        <dbReference type="ARBA" id="ARBA00022490"/>
    </source>
</evidence>
<dbReference type="GO" id="GO:0015996">
    <property type="term" value="P:chlorophyll catabolic process"/>
    <property type="evidence" value="ECO:0007669"/>
    <property type="project" value="UniProtKB-UniPathway"/>
</dbReference>
<dbReference type="PANTHER" id="PTHR33428:SF10">
    <property type="entry name" value="CHLOROPHYLLASE-1"/>
    <property type="match status" value="1"/>
</dbReference>
<protein>
    <recommendedName>
        <fullName evidence="4">chlorophyllase</fullName>
        <ecNumber evidence="4">3.1.1.14</ecNumber>
    </recommendedName>
</protein>
<dbReference type="OrthoDB" id="2093222at2759"/>
<dbReference type="UniPathway" id="UPA00674"/>
<dbReference type="EC" id="3.1.1.14" evidence="4"/>
<keyword evidence="5" id="KW-0963">Cytoplasm</keyword>
<name>A0A0L9VH69_PHAAN</name>
<dbReference type="STRING" id="3914.A0A0L9VH69"/>
<evidence type="ECO:0000256" key="8">
    <source>
        <dbReference type="ARBA" id="ARBA00053022"/>
    </source>
</evidence>
<accession>A0A0L9VH69</accession>
<keyword evidence="7" id="KW-0881">Chlorophyll catabolism</keyword>
<dbReference type="Gramene" id="KOM54415">
    <property type="protein sequence ID" value="KOM54415"/>
    <property type="gene ID" value="LR48_Vigan10g030700"/>
</dbReference>
<sequence>MMMAEGAVPAMETTEVFEKGDIQWKQLKVDASSVSSSSSSSSPPKPLLIYTPTVPGAYPVILFCHGFFIPNTFYSHLLTHIVSHGFIVVAPQLFCKGLPMLEPSEVKCAGKVADWLAEGLQPLLPEKVEANLEKLAVSGHSKGGKTAFCVALGYSKTKVKFSALVGIDPVAGISKCCETNPHILKGVPGSLNLNMPVAVIGSGLGPKKSNCCTPPCAPDGMNHKEFFKECKPPCANFVVARYGHMDMLDDETAGVIGKLLSKCACKNGSGPRDLMRRTIGGLVVAFLRAQLNDHWKDFDAILGNPNLAPTQLDNMVYIPSS</sequence>
<comment type="catalytic activity">
    <reaction evidence="8">
        <text>a chlorophyll + H2O = a chlorophyllide + phytol + H(+)</text>
        <dbReference type="Rhea" id="RHEA:19605"/>
        <dbReference type="ChEBI" id="CHEBI:15377"/>
        <dbReference type="ChEBI" id="CHEBI:15378"/>
        <dbReference type="ChEBI" id="CHEBI:17327"/>
        <dbReference type="ChEBI" id="CHEBI:139291"/>
        <dbReference type="ChEBI" id="CHEBI:139292"/>
        <dbReference type="EC" id="3.1.1.14"/>
    </reaction>
    <physiologicalReaction direction="left-to-right" evidence="8">
        <dbReference type="Rhea" id="RHEA:19606"/>
    </physiologicalReaction>
</comment>
<evidence type="ECO:0000256" key="1">
    <source>
        <dbReference type="ARBA" id="ARBA00004514"/>
    </source>
</evidence>
<evidence type="ECO:0000313" key="10">
    <source>
        <dbReference type="Proteomes" id="UP000053144"/>
    </source>
</evidence>
<dbReference type="EMBL" id="CM003380">
    <property type="protein sequence ID" value="KOM54415.1"/>
    <property type="molecule type" value="Genomic_DNA"/>
</dbReference>
<keyword evidence="6" id="KW-0378">Hydrolase</keyword>
<evidence type="ECO:0000256" key="2">
    <source>
        <dbReference type="ARBA" id="ARBA00005212"/>
    </source>
</evidence>
<dbReference type="FunFam" id="3.40.50.1820:FF:000159">
    <property type="entry name" value="Chlorophyllase-2, chloroplastic"/>
    <property type="match status" value="1"/>
</dbReference>
<dbReference type="Proteomes" id="UP000053144">
    <property type="component" value="Chromosome 10"/>
</dbReference>
<evidence type="ECO:0000256" key="7">
    <source>
        <dbReference type="ARBA" id="ARBA00022817"/>
    </source>
</evidence>
<dbReference type="PANTHER" id="PTHR33428">
    <property type="entry name" value="CHLOROPHYLLASE-2, CHLOROPLASTIC"/>
    <property type="match status" value="1"/>
</dbReference>
<dbReference type="InterPro" id="IPR029058">
    <property type="entry name" value="AB_hydrolase_fold"/>
</dbReference>
<dbReference type="AlphaFoldDB" id="A0A0L9VH69"/>